<reference evidence="1 2" key="1">
    <citation type="journal article" date="2014" name="Genome Announc.">
        <title>Comparative Genome Analysis of Two Isolates of the Fish Pathogen Piscirickettsia salmonis from Different Hosts Reveals Major Differences in Virulence-Associated Secretion Systems.</title>
        <authorList>
            <person name="Bohle H."/>
            <person name="Henriquez P."/>
            <person name="Grothusen H."/>
            <person name="Navas E."/>
            <person name="Sandoval A."/>
            <person name="Bustamante F."/>
            <person name="Bustos P."/>
            <person name="Mancilla M."/>
        </authorList>
    </citation>
    <scope>NUCLEOTIDE SEQUENCE [LARGE SCALE GENOMIC DNA]</scope>
    <source>
        <strain evidence="2">B1-32597</strain>
    </source>
</reference>
<evidence type="ECO:0000313" key="1">
    <source>
        <dbReference type="EMBL" id="ALB23449.1"/>
    </source>
</evidence>
<proteinExistence type="predicted"/>
<gene>
    <name evidence="1" type="ORF">KU39_2269</name>
</gene>
<accession>A0A1L6TDG6</accession>
<dbReference type="EMBL" id="CP012508">
    <property type="protein sequence ID" value="ALB23449.1"/>
    <property type="molecule type" value="Genomic_DNA"/>
</dbReference>
<dbReference type="Proteomes" id="UP000029558">
    <property type="component" value="Chromosome"/>
</dbReference>
<name>A0A1L6TDG6_PISSA</name>
<evidence type="ECO:0000313" key="2">
    <source>
        <dbReference type="Proteomes" id="UP000029558"/>
    </source>
</evidence>
<dbReference type="AlphaFoldDB" id="A0A1L6TDG6"/>
<protein>
    <submittedName>
        <fullName evidence="1">Ankyrin repeat family protein</fullName>
    </submittedName>
</protein>
<sequence>MARSESHRDADFFEFLTKEIDKQQTYQATIALEGLKFDGLSIFPSPVVHLTAAFLGGQETTELSRQLPDQLTEEQKIRKILWARLCEETAWSSSNSIWVHTSNPDKVAALRRYGHHEPDSMLIRNFIATAAQRRRHGTGETFCLKTVCRLLKRPEYSFTRAELNINKTQVTPDNLRMIACYGCIKSDKESIRTAREFFSSTRVGKGSSSVSNFFQTPTGASSPRLVFNEHFHTVEEHEPATSPEAKSLAQDLRIDSFLKT</sequence>
<dbReference type="RefSeq" id="WP_027242567.1">
    <property type="nucleotide sequence ID" value="NZ_CP012508.1"/>
</dbReference>
<organism evidence="1 2">
    <name type="scientific">Piscirickettsia salmonis</name>
    <dbReference type="NCBI Taxonomy" id="1238"/>
    <lineage>
        <taxon>Bacteria</taxon>
        <taxon>Pseudomonadati</taxon>
        <taxon>Pseudomonadota</taxon>
        <taxon>Gammaproteobacteria</taxon>
        <taxon>Thiotrichales</taxon>
        <taxon>Piscirickettsiaceae</taxon>
        <taxon>Piscirickettsia</taxon>
    </lineage>
</organism>